<feature type="domain" description="Aladin seven-bladed propeller" evidence="2">
    <location>
        <begin position="109"/>
        <end position="441"/>
    </location>
</feature>
<dbReference type="GO" id="GO:0006913">
    <property type="term" value="P:nucleocytoplasmic transport"/>
    <property type="evidence" value="ECO:0000318"/>
    <property type="project" value="GO_Central"/>
</dbReference>
<sequence>MPSVPSIAEETVCEINRDFLTRAQQQQPQQQGGDVSSKAHEQYNKVLNRVFPKLLFKVGTIPIADDNGSNGIAAQMDISAPGGSLEGEEEDLVRATAAARDSSSARPKFLQSMAWHKHKLLLAFVANPAHVLVVDYDDADAKNPFLLGHETQQRGVEAIEWRPNSGSILAVGCRGGVCLWTASGATPPLRTGAVVPLVSAATKWSLVDFLRWGIDMPVSALSWSPCGRLLACGSSETPTFAVWDVSLGESTPLRRGMAGVQFMKWSPLGDYLLTAKVDASFHLWETMTWTSEPWASAGGALVGAAWSPDGRMIMGAFDQSSTLGTLHFAGKPPSLEVHLLPLGLSEIEAICGPGGSIERMAWDGTGERLAVSYTGGDAVYSGLIAIYDTRRTPIISASLLGFVRGPGAGAKPLAFAFHDKLRQGALLGVCWSTGFICVYPMLFRTGM</sequence>
<accession>D8REY8</accession>
<dbReference type="FunCoup" id="D8REY8">
    <property type="interactions" value="4208"/>
</dbReference>
<dbReference type="KEGG" id="smo:SELMODRAFT_146571"/>
<dbReference type="HOGENOM" id="CLU_027691_3_0_1"/>
<dbReference type="KEGG" id="smo:SELMODRAFT_136731"/>
<dbReference type="GO" id="GO:0005643">
    <property type="term" value="C:nuclear pore"/>
    <property type="evidence" value="ECO:0000318"/>
    <property type="project" value="GO_Central"/>
</dbReference>
<evidence type="ECO:0000313" key="3">
    <source>
        <dbReference type="EMBL" id="EFJ05683.1"/>
    </source>
</evidence>
<dbReference type="PANTHER" id="PTHR14494:SF0">
    <property type="entry name" value="ALADIN"/>
    <property type="match status" value="1"/>
</dbReference>
<feature type="transmembrane region" description="Helical" evidence="1">
    <location>
        <begin position="424"/>
        <end position="443"/>
    </location>
</feature>
<evidence type="ECO:0000313" key="5">
    <source>
        <dbReference type="Proteomes" id="UP000001514"/>
    </source>
</evidence>
<dbReference type="FunFam" id="2.130.10.10:FF:000434">
    <property type="entry name" value="Aladin isoform A"/>
    <property type="match status" value="1"/>
</dbReference>
<dbReference type="Gramene" id="EFJ28781">
    <property type="protein sequence ID" value="EFJ28781"/>
    <property type="gene ID" value="SELMODRAFT_146571"/>
</dbReference>
<dbReference type="InterPro" id="IPR057403">
    <property type="entry name" value="Beta-prop_Aladin"/>
</dbReference>
<dbReference type="Gene3D" id="2.130.10.10">
    <property type="entry name" value="YVTN repeat-like/Quinoprotein amine dehydrogenase"/>
    <property type="match status" value="1"/>
</dbReference>
<dbReference type="InParanoid" id="D8REY8"/>
<dbReference type="EMBL" id="GL377578">
    <property type="protein sequence ID" value="EFJ28781.1"/>
    <property type="molecule type" value="Genomic_DNA"/>
</dbReference>
<name>D8REY8_SELML</name>
<dbReference type="eggNOG" id="KOG2139">
    <property type="taxonomic scope" value="Eukaryota"/>
</dbReference>
<protein>
    <recommendedName>
        <fullName evidence="2">Aladin seven-bladed propeller domain-containing protein</fullName>
    </recommendedName>
</protein>
<keyword evidence="1" id="KW-0812">Transmembrane</keyword>
<dbReference type="SUPFAM" id="SSF82171">
    <property type="entry name" value="DPP6 N-terminal domain-like"/>
    <property type="match status" value="1"/>
</dbReference>
<keyword evidence="1" id="KW-0472">Membrane</keyword>
<organism evidence="5">
    <name type="scientific">Selaginella moellendorffii</name>
    <name type="common">Spikemoss</name>
    <dbReference type="NCBI Taxonomy" id="88036"/>
    <lineage>
        <taxon>Eukaryota</taxon>
        <taxon>Viridiplantae</taxon>
        <taxon>Streptophyta</taxon>
        <taxon>Embryophyta</taxon>
        <taxon>Tracheophyta</taxon>
        <taxon>Lycopodiopsida</taxon>
        <taxon>Selaginellales</taxon>
        <taxon>Selaginellaceae</taxon>
        <taxon>Selaginella</taxon>
    </lineage>
</organism>
<dbReference type="STRING" id="88036.D8REY8"/>
<proteinExistence type="predicted"/>
<dbReference type="OMA" id="FQPLYKD"/>
<dbReference type="Proteomes" id="UP000001514">
    <property type="component" value="Unassembled WGS sequence"/>
</dbReference>
<reference evidence="4 5" key="1">
    <citation type="journal article" date="2011" name="Science">
        <title>The Selaginella genome identifies genetic changes associated with the evolution of vascular plants.</title>
        <authorList>
            <person name="Banks J.A."/>
            <person name="Nishiyama T."/>
            <person name="Hasebe M."/>
            <person name="Bowman J.L."/>
            <person name="Gribskov M."/>
            <person name="dePamphilis C."/>
            <person name="Albert V.A."/>
            <person name="Aono N."/>
            <person name="Aoyama T."/>
            <person name="Ambrose B.A."/>
            <person name="Ashton N.W."/>
            <person name="Axtell M.J."/>
            <person name="Barker E."/>
            <person name="Barker M.S."/>
            <person name="Bennetzen J.L."/>
            <person name="Bonawitz N.D."/>
            <person name="Chapple C."/>
            <person name="Cheng C."/>
            <person name="Correa L.G."/>
            <person name="Dacre M."/>
            <person name="DeBarry J."/>
            <person name="Dreyer I."/>
            <person name="Elias M."/>
            <person name="Engstrom E.M."/>
            <person name="Estelle M."/>
            <person name="Feng L."/>
            <person name="Finet C."/>
            <person name="Floyd S.K."/>
            <person name="Frommer W.B."/>
            <person name="Fujita T."/>
            <person name="Gramzow L."/>
            <person name="Gutensohn M."/>
            <person name="Harholt J."/>
            <person name="Hattori M."/>
            <person name="Heyl A."/>
            <person name="Hirai T."/>
            <person name="Hiwatashi Y."/>
            <person name="Ishikawa M."/>
            <person name="Iwata M."/>
            <person name="Karol K.G."/>
            <person name="Koehler B."/>
            <person name="Kolukisaoglu U."/>
            <person name="Kubo M."/>
            <person name="Kurata T."/>
            <person name="Lalonde S."/>
            <person name="Li K."/>
            <person name="Li Y."/>
            <person name="Litt A."/>
            <person name="Lyons E."/>
            <person name="Manning G."/>
            <person name="Maruyama T."/>
            <person name="Michael T.P."/>
            <person name="Mikami K."/>
            <person name="Miyazaki S."/>
            <person name="Morinaga S."/>
            <person name="Murata T."/>
            <person name="Mueller-Roeber B."/>
            <person name="Nelson D.R."/>
            <person name="Obara M."/>
            <person name="Oguri Y."/>
            <person name="Olmstead R.G."/>
            <person name="Onodera N."/>
            <person name="Petersen B.L."/>
            <person name="Pils B."/>
            <person name="Prigge M."/>
            <person name="Rensing S.A."/>
            <person name="Riano-Pachon D.M."/>
            <person name="Roberts A.W."/>
            <person name="Sato Y."/>
            <person name="Scheller H.V."/>
            <person name="Schulz B."/>
            <person name="Schulz C."/>
            <person name="Shakirov E.V."/>
            <person name="Shibagaki N."/>
            <person name="Shinohara N."/>
            <person name="Shippen D.E."/>
            <person name="Soerensen I."/>
            <person name="Sotooka R."/>
            <person name="Sugimoto N."/>
            <person name="Sugita M."/>
            <person name="Sumikawa N."/>
            <person name="Tanurdzic M."/>
            <person name="Theissen G."/>
            <person name="Ulvskov P."/>
            <person name="Wakazuki S."/>
            <person name="Weng J.K."/>
            <person name="Willats W.W."/>
            <person name="Wipf D."/>
            <person name="Wolf P.G."/>
            <person name="Yang L."/>
            <person name="Zimmer A.D."/>
            <person name="Zhu Q."/>
            <person name="Mitros T."/>
            <person name="Hellsten U."/>
            <person name="Loque D."/>
            <person name="Otillar R."/>
            <person name="Salamov A."/>
            <person name="Schmutz J."/>
            <person name="Shapiro H."/>
            <person name="Lindquist E."/>
            <person name="Lucas S."/>
            <person name="Rokhsar D."/>
            <person name="Grigoriev I.V."/>
        </authorList>
    </citation>
    <scope>NUCLEOTIDE SEQUENCE [LARGE SCALE GENOMIC DNA]</scope>
</reference>
<dbReference type="Gramene" id="EFJ05683">
    <property type="protein sequence ID" value="EFJ05683"/>
    <property type="gene ID" value="SELMODRAFT_136731"/>
</dbReference>
<dbReference type="Pfam" id="PF25460">
    <property type="entry name" value="Beta-prop_Aladin"/>
    <property type="match status" value="1"/>
</dbReference>
<dbReference type="InterPro" id="IPR015943">
    <property type="entry name" value="WD40/YVTN_repeat-like_dom_sf"/>
</dbReference>
<dbReference type="AlphaFoldDB" id="D8REY8"/>
<dbReference type="SMART" id="SM00320">
    <property type="entry name" value="WD40"/>
    <property type="match status" value="4"/>
</dbReference>
<dbReference type="EMBL" id="GL377716">
    <property type="protein sequence ID" value="EFJ05683.1"/>
    <property type="molecule type" value="Genomic_DNA"/>
</dbReference>
<evidence type="ECO:0000259" key="2">
    <source>
        <dbReference type="Pfam" id="PF25460"/>
    </source>
</evidence>
<gene>
    <name evidence="3" type="ORF">SELMODRAFT_136731</name>
    <name evidence="4" type="ORF">SELMODRAFT_146571</name>
</gene>
<evidence type="ECO:0000256" key="1">
    <source>
        <dbReference type="SAM" id="Phobius"/>
    </source>
</evidence>
<dbReference type="InterPro" id="IPR001680">
    <property type="entry name" value="WD40_rpt"/>
</dbReference>
<evidence type="ECO:0000313" key="4">
    <source>
        <dbReference type="EMBL" id="EFJ28781.1"/>
    </source>
</evidence>
<keyword evidence="1" id="KW-1133">Transmembrane helix</keyword>
<dbReference type="InterPro" id="IPR045139">
    <property type="entry name" value="Aladin"/>
</dbReference>
<dbReference type="PANTHER" id="PTHR14494">
    <property type="entry name" value="ALADIN/ADRACALIN/AAAS"/>
    <property type="match status" value="1"/>
</dbReference>
<keyword evidence="5" id="KW-1185">Reference proteome</keyword>